<dbReference type="SUPFAM" id="SSF57716">
    <property type="entry name" value="Glucocorticoid receptor-like (DNA-binding domain)"/>
    <property type="match status" value="2"/>
</dbReference>
<comment type="caution">
    <text evidence="8">The sequence shown here is derived from an EMBL/GenBank/DDBJ whole genome shotgun (WGS) entry which is preliminary data.</text>
</comment>
<dbReference type="OrthoDB" id="7695469at2759"/>
<evidence type="ECO:0000313" key="9">
    <source>
        <dbReference type="Proteomes" id="UP000215335"/>
    </source>
</evidence>
<keyword evidence="3 6" id="KW-0863">Zinc-finger</keyword>
<dbReference type="PANTHER" id="PTHR23080:SF144">
    <property type="entry name" value="SPINDLE AND KINETOCHORE ASSOCIATED COMPLEX SUBUNIT 3"/>
    <property type="match status" value="1"/>
</dbReference>
<dbReference type="InterPro" id="IPR027806">
    <property type="entry name" value="HARBI1_dom"/>
</dbReference>
<dbReference type="Pfam" id="PF05485">
    <property type="entry name" value="THAP"/>
    <property type="match status" value="2"/>
</dbReference>
<evidence type="ECO:0000256" key="4">
    <source>
        <dbReference type="ARBA" id="ARBA00022833"/>
    </source>
</evidence>
<protein>
    <recommendedName>
        <fullName evidence="7">THAP-type domain-containing protein</fullName>
    </recommendedName>
</protein>
<keyword evidence="9" id="KW-1185">Reference proteome</keyword>
<dbReference type="Proteomes" id="UP000215335">
    <property type="component" value="Unassembled WGS sequence"/>
</dbReference>
<accession>A0A232FJH5</accession>
<gene>
    <name evidence="8" type="ORF">TSAR_011500</name>
</gene>
<dbReference type="PANTHER" id="PTHR23080">
    <property type="entry name" value="THAP DOMAIN PROTEIN"/>
    <property type="match status" value="1"/>
</dbReference>
<dbReference type="Pfam" id="PF13359">
    <property type="entry name" value="DDE_Tnp_4"/>
    <property type="match status" value="3"/>
</dbReference>
<evidence type="ECO:0000256" key="1">
    <source>
        <dbReference type="ARBA" id="ARBA00001968"/>
    </source>
</evidence>
<sequence length="1270" mass="144345">MSETKYYRSCFVPLCLNTAKNSPDKVFVSVPEDEKRCKLWFQLARRADNPTKSNIYCCQDHLNGHSSYITHLDWSLDAQYLRSNSKNYELLKKYYRSCFVPLCLNTAKNSPDKVFVSVPEDEKRRKLWFQLARRADNPTKSNVYCCQDHLNLKEDLLNYTRFTIFGGYYKLKPDVVPRFFDCQPDRKNARTLKRRSALMKLTYKRNVSEILSENELNKENPVKKVNLQSQQQFKSILGCATNVQATLPQSRSPLRDPSNDNDTLSVNENENVISDCESVQNLKEDLLNYIRFTIFGGYLKLKPDVVPRFFDCQPDRKNARPLKPRFALKKLTHKRNVAERLSENELNKENPVKKVNLQSLQQLKSILGCATNRDPSNDYDTLSVNENENVISDCESVQNVCTLTTNISSDIVSKDFLKPSVTYKDKDIQARSFYRSKYVQCDIRKPLIDSICSPIKTTFVDKATSPIRCNKPCEKVARTIVYESSSTSAIITTSPIELNDTFERLSEQFGISANYACRILSSTPDGFINFISVGYGGRVSDILLFEKCGIIDKLPSGCGVVAYRGFKGIQTLLLHKNCELIRPPSVSSNEKLSKEEALETKRIASLRIHIERVLRRLREFSMLQPCANLSSNYIKHLDNMSILGCATNVQATLPQSRSPLRDPSNDNDTLSVNENENVISDCESVQNVCTLTTNISSDIVSEDFLKPSVLYKDKVIQARSFYRSKYVQCDIRKPVIDSSCSPIKTTFVDKATSPISISPIRCNKPCEKVARTIVYESSSTSAVITTSPSEYEPSSDEKVEADKEEKSNVKMKLVNMTNYVVHANPKMHLGIVNEWFWIISVLSLETKMSSNYIKLTLMKIRLNDTFERLSEQFGISANHACRIFNSTMPKIEESIKRALPIPFRANYSHVQSIVDCFEISIHKPSNPVDQALTYSSCKGHNTIKFCISSTPDGFINFISVGYGGRVSDILLFEKCGIIDKLPSGCGVMADRGFKGIQTLLLHKNCELIHPPSVSSNEKLSKEEALETKRITSLRIHIERVIRRLREFSMLQPCANLSSNYIKHLDNMVGSVLSLETKISSDYIKLTLMKIRLNDTFERLSEQFGISANYACRILSSTPDGFINFISVGYGGRVSDILLFEKCGIIDKLPSGCGVVAYRGFKGIQTLLLHKNCELIRPPSVSSNEKLSKEEALETKRIASLRIHIERVLRRLREFSMLQPCANLSSNYIKHLDNMHSKDISPHKQIHYIGHQVMLQKWDDLLEERSHNICN</sequence>
<comment type="cofactor">
    <cofactor evidence="1">
        <name>a divalent metal cation</name>
        <dbReference type="ChEBI" id="CHEBI:60240"/>
    </cofactor>
</comment>
<keyword evidence="4" id="KW-0862">Zinc</keyword>
<dbReference type="PROSITE" id="PS50950">
    <property type="entry name" value="ZF_THAP"/>
    <property type="match status" value="1"/>
</dbReference>
<dbReference type="Pfam" id="PF13613">
    <property type="entry name" value="HTH_Tnp_4"/>
    <property type="match status" value="1"/>
</dbReference>
<name>A0A232FJH5_9HYME</name>
<feature type="domain" description="THAP-type" evidence="7">
    <location>
        <begin position="91"/>
        <end position="180"/>
    </location>
</feature>
<evidence type="ECO:0000259" key="7">
    <source>
        <dbReference type="PROSITE" id="PS50950"/>
    </source>
</evidence>
<dbReference type="GO" id="GO:0003677">
    <property type="term" value="F:DNA binding"/>
    <property type="evidence" value="ECO:0007669"/>
    <property type="project" value="UniProtKB-UniRule"/>
</dbReference>
<evidence type="ECO:0000256" key="6">
    <source>
        <dbReference type="PROSITE-ProRule" id="PRU00309"/>
    </source>
</evidence>
<evidence type="ECO:0000256" key="3">
    <source>
        <dbReference type="ARBA" id="ARBA00022771"/>
    </source>
</evidence>
<dbReference type="AlphaFoldDB" id="A0A232FJH5"/>
<dbReference type="EMBL" id="NNAY01000109">
    <property type="protein sequence ID" value="OXU30896.1"/>
    <property type="molecule type" value="Genomic_DNA"/>
</dbReference>
<organism evidence="8 9">
    <name type="scientific">Trichomalopsis sarcophagae</name>
    <dbReference type="NCBI Taxonomy" id="543379"/>
    <lineage>
        <taxon>Eukaryota</taxon>
        <taxon>Metazoa</taxon>
        <taxon>Ecdysozoa</taxon>
        <taxon>Arthropoda</taxon>
        <taxon>Hexapoda</taxon>
        <taxon>Insecta</taxon>
        <taxon>Pterygota</taxon>
        <taxon>Neoptera</taxon>
        <taxon>Endopterygota</taxon>
        <taxon>Hymenoptera</taxon>
        <taxon>Apocrita</taxon>
        <taxon>Proctotrupomorpha</taxon>
        <taxon>Chalcidoidea</taxon>
        <taxon>Pteromalidae</taxon>
        <taxon>Pteromalinae</taxon>
        <taxon>Trichomalopsis</taxon>
    </lineage>
</organism>
<reference evidence="8 9" key="1">
    <citation type="journal article" date="2017" name="Curr. Biol.">
        <title>The Evolution of Venom by Co-option of Single-Copy Genes.</title>
        <authorList>
            <person name="Martinson E.O."/>
            <person name="Mrinalini"/>
            <person name="Kelkar Y.D."/>
            <person name="Chang C.H."/>
            <person name="Werren J.H."/>
        </authorList>
    </citation>
    <scope>NUCLEOTIDE SEQUENCE [LARGE SCALE GENOMIC DNA]</scope>
    <source>
        <strain evidence="8 9">Alberta</strain>
        <tissue evidence="8">Whole body</tissue>
    </source>
</reference>
<keyword evidence="2" id="KW-0479">Metal-binding</keyword>
<proteinExistence type="predicted"/>
<dbReference type="InterPro" id="IPR015943">
    <property type="entry name" value="WD40/YVTN_repeat-like_dom_sf"/>
</dbReference>
<dbReference type="GO" id="GO:0008270">
    <property type="term" value="F:zinc ion binding"/>
    <property type="evidence" value="ECO:0007669"/>
    <property type="project" value="UniProtKB-KW"/>
</dbReference>
<keyword evidence="5 6" id="KW-0238">DNA-binding</keyword>
<dbReference type="InterPro" id="IPR027805">
    <property type="entry name" value="Transposase_HTH_dom"/>
</dbReference>
<dbReference type="InterPro" id="IPR006612">
    <property type="entry name" value="THAP_Znf"/>
</dbReference>
<dbReference type="Gene3D" id="2.130.10.10">
    <property type="entry name" value="YVTN repeat-like/Quinoprotein amine dehydrogenase"/>
    <property type="match status" value="1"/>
</dbReference>
<evidence type="ECO:0000313" key="8">
    <source>
        <dbReference type="EMBL" id="OXU30896.1"/>
    </source>
</evidence>
<evidence type="ECO:0000256" key="5">
    <source>
        <dbReference type="ARBA" id="ARBA00023125"/>
    </source>
</evidence>
<dbReference type="SMART" id="SM00980">
    <property type="entry name" value="THAP"/>
    <property type="match status" value="2"/>
</dbReference>
<evidence type="ECO:0000256" key="2">
    <source>
        <dbReference type="ARBA" id="ARBA00022723"/>
    </source>
</evidence>